<gene>
    <name evidence="6" type="ORF">HZF05_00750</name>
</gene>
<evidence type="ECO:0000313" key="6">
    <source>
        <dbReference type="EMBL" id="MBA2932610.1"/>
    </source>
</evidence>
<dbReference type="SUPFAM" id="SSF46785">
    <property type="entry name" value="Winged helix' DNA-binding domain"/>
    <property type="match status" value="1"/>
</dbReference>
<dbReference type="Gene3D" id="1.10.10.10">
    <property type="entry name" value="Winged helix-like DNA-binding domain superfamily/Winged helix DNA-binding domain"/>
    <property type="match status" value="1"/>
</dbReference>
<accession>A0A838L0Z3</accession>
<proteinExistence type="inferred from homology"/>
<dbReference type="PANTHER" id="PTHR30118">
    <property type="entry name" value="HTH-TYPE TRANSCRIPTIONAL REGULATOR LEUO-RELATED"/>
    <property type="match status" value="1"/>
</dbReference>
<dbReference type="InterPro" id="IPR000847">
    <property type="entry name" value="LysR_HTH_N"/>
</dbReference>
<dbReference type="SUPFAM" id="SSF53850">
    <property type="entry name" value="Periplasmic binding protein-like II"/>
    <property type="match status" value="1"/>
</dbReference>
<dbReference type="GO" id="GO:0003677">
    <property type="term" value="F:DNA binding"/>
    <property type="evidence" value="ECO:0007669"/>
    <property type="project" value="UniProtKB-KW"/>
</dbReference>
<evidence type="ECO:0000256" key="4">
    <source>
        <dbReference type="ARBA" id="ARBA00023163"/>
    </source>
</evidence>
<keyword evidence="4" id="KW-0804">Transcription</keyword>
<dbReference type="GO" id="GO:0003700">
    <property type="term" value="F:DNA-binding transcription factor activity"/>
    <property type="evidence" value="ECO:0007669"/>
    <property type="project" value="InterPro"/>
</dbReference>
<protein>
    <submittedName>
        <fullName evidence="6">LysR family transcriptional regulator</fullName>
    </submittedName>
</protein>
<dbReference type="InterPro" id="IPR050389">
    <property type="entry name" value="LysR-type_TF"/>
</dbReference>
<evidence type="ECO:0000256" key="2">
    <source>
        <dbReference type="ARBA" id="ARBA00023015"/>
    </source>
</evidence>
<evidence type="ECO:0000256" key="3">
    <source>
        <dbReference type="ARBA" id="ARBA00023125"/>
    </source>
</evidence>
<evidence type="ECO:0000313" key="7">
    <source>
        <dbReference type="Proteomes" id="UP000570166"/>
    </source>
</evidence>
<evidence type="ECO:0000256" key="1">
    <source>
        <dbReference type="ARBA" id="ARBA00009437"/>
    </source>
</evidence>
<keyword evidence="7" id="KW-1185">Reference proteome</keyword>
<dbReference type="InterPro" id="IPR036388">
    <property type="entry name" value="WH-like_DNA-bd_sf"/>
</dbReference>
<dbReference type="Pfam" id="PF00126">
    <property type="entry name" value="HTH_1"/>
    <property type="match status" value="1"/>
</dbReference>
<dbReference type="PANTHER" id="PTHR30118:SF15">
    <property type="entry name" value="TRANSCRIPTIONAL REGULATORY PROTEIN"/>
    <property type="match status" value="1"/>
</dbReference>
<dbReference type="AlphaFoldDB" id="A0A838L0Z3"/>
<dbReference type="PROSITE" id="PS50931">
    <property type="entry name" value="HTH_LYSR"/>
    <property type="match status" value="1"/>
</dbReference>
<feature type="domain" description="HTH lysR-type" evidence="5">
    <location>
        <begin position="5"/>
        <end position="62"/>
    </location>
</feature>
<dbReference type="Proteomes" id="UP000570166">
    <property type="component" value="Unassembled WGS sequence"/>
</dbReference>
<comment type="caution">
    <text evidence="6">The sequence shown here is derived from an EMBL/GenBank/DDBJ whole genome shotgun (WGS) entry which is preliminary data.</text>
</comment>
<keyword evidence="2" id="KW-0805">Transcription regulation</keyword>
<keyword evidence="3" id="KW-0238">DNA-binding</keyword>
<evidence type="ECO:0000259" key="5">
    <source>
        <dbReference type="PROSITE" id="PS50931"/>
    </source>
</evidence>
<dbReference type="RefSeq" id="WP_181638761.1">
    <property type="nucleotide sequence ID" value="NZ_JACEIB010000001.1"/>
</dbReference>
<reference evidence="6 7" key="1">
    <citation type="submission" date="2020-07" db="EMBL/GenBank/DDBJ databases">
        <authorList>
            <person name="Sun Q."/>
        </authorList>
    </citation>
    <scope>NUCLEOTIDE SEQUENCE [LARGE SCALE GENOMIC DNA]</scope>
    <source>
        <strain evidence="6 7">CGMCC 1.13654</strain>
    </source>
</reference>
<dbReference type="Gene3D" id="3.40.190.10">
    <property type="entry name" value="Periplasmic binding protein-like II"/>
    <property type="match status" value="2"/>
</dbReference>
<dbReference type="Pfam" id="PF03466">
    <property type="entry name" value="LysR_substrate"/>
    <property type="match status" value="1"/>
</dbReference>
<sequence>MLMEIDLNLLRVFDTLMELRSVTRAADRLGLTQSAVSHALGRLRQALDDPLFVRGAQGLQPTARAAEMAGGVREGLRRISQTLAPAHFTARDNGRRFSLAAGTYFCMLLIPALVEHMRIEAPAVSLRIVPVSDQLVAALDRGDVDLAFGTFARAPGRFVIEPLFEDEMVWIAARGSAEARRPFDAARVAALPRVSIVARGPFDASPPGGGDERLIGGYADAAAGLEETTIVYDSYTAVTLVAATDMVAIVPRRLAERSADSVVALGPGGERSLQIAMLWHARHRADPAFEWLRGVIRGLV</sequence>
<comment type="similarity">
    <text evidence="1">Belongs to the LysR transcriptional regulatory family.</text>
</comment>
<organism evidence="6 7">
    <name type="scientific">Sphingomonas chungangi</name>
    <dbReference type="NCBI Taxonomy" id="2683589"/>
    <lineage>
        <taxon>Bacteria</taxon>
        <taxon>Pseudomonadati</taxon>
        <taxon>Pseudomonadota</taxon>
        <taxon>Alphaproteobacteria</taxon>
        <taxon>Sphingomonadales</taxon>
        <taxon>Sphingomonadaceae</taxon>
        <taxon>Sphingomonas</taxon>
    </lineage>
</organism>
<dbReference type="PRINTS" id="PR00039">
    <property type="entry name" value="HTHLYSR"/>
</dbReference>
<dbReference type="InterPro" id="IPR005119">
    <property type="entry name" value="LysR_subst-bd"/>
</dbReference>
<dbReference type="InterPro" id="IPR036390">
    <property type="entry name" value="WH_DNA-bd_sf"/>
</dbReference>
<name>A0A838L0Z3_9SPHN</name>
<dbReference type="EMBL" id="JACEIB010000001">
    <property type="protein sequence ID" value="MBA2932610.1"/>
    <property type="molecule type" value="Genomic_DNA"/>
</dbReference>